<comment type="caution">
    <text evidence="10">The sequence shown here is derived from an EMBL/GenBank/DDBJ whole genome shotgun (WGS) entry which is preliminary data.</text>
</comment>
<feature type="transmembrane region" description="Helical" evidence="8">
    <location>
        <begin position="780"/>
        <end position="809"/>
    </location>
</feature>
<evidence type="ECO:0000256" key="3">
    <source>
        <dbReference type="ARBA" id="ARBA00022692"/>
    </source>
</evidence>
<accession>A0A5C5XQ31</accession>
<keyword evidence="3 8" id="KW-0812">Transmembrane</keyword>
<dbReference type="PANTHER" id="PTHR30572:SF4">
    <property type="entry name" value="ABC TRANSPORTER PERMEASE YTRF"/>
    <property type="match status" value="1"/>
</dbReference>
<evidence type="ECO:0000259" key="9">
    <source>
        <dbReference type="Pfam" id="PF02687"/>
    </source>
</evidence>
<feature type="region of interest" description="Disordered" evidence="7">
    <location>
        <begin position="87"/>
        <end position="109"/>
    </location>
</feature>
<feature type="domain" description="ABC3 transporter permease C-terminal" evidence="9">
    <location>
        <begin position="787"/>
        <end position="905"/>
    </location>
</feature>
<feature type="transmembrane region" description="Helical" evidence="8">
    <location>
        <begin position="502"/>
        <end position="525"/>
    </location>
</feature>
<proteinExistence type="inferred from homology"/>
<feature type="domain" description="ABC3 transporter permease C-terminal" evidence="9">
    <location>
        <begin position="288"/>
        <end position="404"/>
    </location>
</feature>
<evidence type="ECO:0000256" key="7">
    <source>
        <dbReference type="SAM" id="MobiDB-lite"/>
    </source>
</evidence>
<feature type="transmembrane region" description="Helical" evidence="8">
    <location>
        <begin position="377"/>
        <end position="400"/>
    </location>
</feature>
<evidence type="ECO:0000256" key="4">
    <source>
        <dbReference type="ARBA" id="ARBA00022989"/>
    </source>
</evidence>
<evidence type="ECO:0000256" key="6">
    <source>
        <dbReference type="ARBA" id="ARBA00038076"/>
    </source>
</evidence>
<dbReference type="EC" id="3.6.3.-" evidence="10"/>
<keyword evidence="5 8" id="KW-0472">Membrane</keyword>
<evidence type="ECO:0000313" key="10">
    <source>
        <dbReference type="EMBL" id="TWT64748.1"/>
    </source>
</evidence>
<dbReference type="AlphaFoldDB" id="A0A5C5XQ31"/>
<dbReference type="GO" id="GO:0005524">
    <property type="term" value="F:ATP binding"/>
    <property type="evidence" value="ECO:0007669"/>
    <property type="project" value="UniProtKB-KW"/>
</dbReference>
<dbReference type="InterPro" id="IPR050250">
    <property type="entry name" value="Macrolide_Exporter_MacB"/>
</dbReference>
<comment type="subcellular location">
    <subcellularLocation>
        <location evidence="1">Cell membrane</location>
        <topology evidence="1">Multi-pass membrane protein</topology>
    </subcellularLocation>
</comment>
<feature type="transmembrane region" description="Helical" evidence="8">
    <location>
        <begin position="448"/>
        <end position="475"/>
    </location>
</feature>
<keyword evidence="10" id="KW-0067">ATP-binding</keyword>
<keyword evidence="2" id="KW-1003">Cell membrane</keyword>
<dbReference type="InterPro" id="IPR003838">
    <property type="entry name" value="ABC3_permease_C"/>
</dbReference>
<reference evidence="10 11" key="1">
    <citation type="submission" date="2019-02" db="EMBL/GenBank/DDBJ databases">
        <title>Deep-cultivation of Planctomycetes and their phenomic and genomic characterization uncovers novel biology.</title>
        <authorList>
            <person name="Wiegand S."/>
            <person name="Jogler M."/>
            <person name="Boedeker C."/>
            <person name="Pinto D."/>
            <person name="Vollmers J."/>
            <person name="Rivas-Marin E."/>
            <person name="Kohn T."/>
            <person name="Peeters S.H."/>
            <person name="Heuer A."/>
            <person name="Rast P."/>
            <person name="Oberbeckmann S."/>
            <person name="Bunk B."/>
            <person name="Jeske O."/>
            <person name="Meyerdierks A."/>
            <person name="Storesund J.E."/>
            <person name="Kallscheuer N."/>
            <person name="Luecker S."/>
            <person name="Lage O.M."/>
            <person name="Pohl T."/>
            <person name="Merkel B.J."/>
            <person name="Hornburger P."/>
            <person name="Mueller R.-W."/>
            <person name="Bruemmer F."/>
            <person name="Labrenz M."/>
            <person name="Spormann A.M."/>
            <person name="Op Den Camp H."/>
            <person name="Overmann J."/>
            <person name="Amann R."/>
            <person name="Jetten M.S.M."/>
            <person name="Mascher T."/>
            <person name="Medema M.H."/>
            <person name="Devos D.P."/>
            <person name="Kaster A.-K."/>
            <person name="Ovreas L."/>
            <person name="Rohde M."/>
            <person name="Galperin M.Y."/>
            <person name="Jogler C."/>
        </authorList>
    </citation>
    <scope>NUCLEOTIDE SEQUENCE [LARGE SCALE GENOMIC DNA]</scope>
    <source>
        <strain evidence="10 11">CA85</strain>
    </source>
</reference>
<evidence type="ECO:0000256" key="1">
    <source>
        <dbReference type="ARBA" id="ARBA00004651"/>
    </source>
</evidence>
<dbReference type="Pfam" id="PF02687">
    <property type="entry name" value="FtsX"/>
    <property type="match status" value="2"/>
</dbReference>
<feature type="transmembrane region" description="Helical" evidence="8">
    <location>
        <begin position="286"/>
        <end position="308"/>
    </location>
</feature>
<keyword evidence="10" id="KW-0378">Hydrolase</keyword>
<keyword evidence="10" id="KW-0547">Nucleotide-binding</keyword>
<feature type="compositionally biased region" description="Low complexity" evidence="7">
    <location>
        <begin position="96"/>
        <end position="106"/>
    </location>
</feature>
<dbReference type="Proteomes" id="UP000318053">
    <property type="component" value="Unassembled WGS sequence"/>
</dbReference>
<evidence type="ECO:0000256" key="2">
    <source>
        <dbReference type="ARBA" id="ARBA00022475"/>
    </source>
</evidence>
<keyword evidence="11" id="KW-1185">Reference proteome</keyword>
<sequence>MALTTVATAAAVCMVIWVSSGYEALHQTYDDYADLALGRYELAIAPISAADTDFVAPEVLPQLRRDPAVRAVEPMWANRFGVRTDAASAGDGTFNPTASSGSPTRGPGTGPLARLPSMMFLALDSDVSPFDIIAGTWIDMSASTAPQVVLRQDVAAQRGLDIDDFITVELPRPGLNGESQLDLRVVGIVSAPALMGAEAVGIPMLTPSTGEAFIATPVAERIAGRSSQISLLGVAVNPDADITSFRFGWAPRLSGYATPLQFQEAFEIEEALDQASAAENVKLQTYAATGVAMLVAMLVIYCTLSMGVSERTRQYAILRAVVFTRRQIGWLILIEAFVLGTLGLVAGIAIGWMLLQIVESVFAGLLHHGVGFGANSLLLAGIAGIGGALLAAIVPAYRAIRVKPVDAMAPRQESVMEASIHWPLVTLAVILISVTPLLALVIPLHQTSIAWAMGIGFACAALGFILITPPTVILIDRWLSPIFSRVFRIDPKLVSSQITSNVWRAVGASLSLAFGLSLFIGIQVWGFTMLQAFIPGDWVPDAIVMMEPGLPPDRVAEFAALPDVDASRCLPLVVEQPRLAGDPTDSAARASVVRQDNVVIVGLDPLGAFGGETPLLKLEWTAGDPVAAVERMKQGHACVVPNHFLVEAGLEIGDTITLDPPRNAGQRCVYEIVGGVELPGWHWQTKLTGLRTRTHRAAALVFADYESVAEDFDLNSASHIWFSCDHDDAVDWTQLEQSAQTLVASLRSVEASPDGEAAGDVNVVPVQQIRDHLDGAARRWIWVTSCVPLTALLIACLGVLNVMLASVRARRWEFGVMRAIGITRSELTRAILVEGILIAFVAIVLSLGFGILSGWFGCVMAQHISFFGGLHPPLMIPWLPILGAITLVLLLGILSAAWPAVSIGRARPMELLQTGSETG</sequence>
<dbReference type="GO" id="GO:0022857">
    <property type="term" value="F:transmembrane transporter activity"/>
    <property type="evidence" value="ECO:0007669"/>
    <property type="project" value="TreeGrafter"/>
</dbReference>
<feature type="transmembrane region" description="Helical" evidence="8">
    <location>
        <begin position="328"/>
        <end position="357"/>
    </location>
</feature>
<dbReference type="EMBL" id="SJPK01000009">
    <property type="protein sequence ID" value="TWT64748.1"/>
    <property type="molecule type" value="Genomic_DNA"/>
</dbReference>
<protein>
    <submittedName>
        <fullName evidence="10">Macrolide export ATP-binding/permease protein MacB</fullName>
        <ecNumber evidence="10">3.6.3.-</ecNumber>
    </submittedName>
</protein>
<organism evidence="10 11">
    <name type="scientific">Allorhodopirellula solitaria</name>
    <dbReference type="NCBI Taxonomy" id="2527987"/>
    <lineage>
        <taxon>Bacteria</taxon>
        <taxon>Pseudomonadati</taxon>
        <taxon>Planctomycetota</taxon>
        <taxon>Planctomycetia</taxon>
        <taxon>Pirellulales</taxon>
        <taxon>Pirellulaceae</taxon>
        <taxon>Allorhodopirellula</taxon>
    </lineage>
</organism>
<comment type="similarity">
    <text evidence="6">Belongs to the ABC-4 integral membrane protein family.</text>
</comment>
<evidence type="ECO:0000313" key="11">
    <source>
        <dbReference type="Proteomes" id="UP000318053"/>
    </source>
</evidence>
<feature type="transmembrane region" description="Helical" evidence="8">
    <location>
        <begin position="830"/>
        <end position="856"/>
    </location>
</feature>
<keyword evidence="4 8" id="KW-1133">Transmembrane helix</keyword>
<evidence type="ECO:0000256" key="5">
    <source>
        <dbReference type="ARBA" id="ARBA00023136"/>
    </source>
</evidence>
<evidence type="ECO:0000256" key="8">
    <source>
        <dbReference type="SAM" id="Phobius"/>
    </source>
</evidence>
<dbReference type="GO" id="GO:0016787">
    <property type="term" value="F:hydrolase activity"/>
    <property type="evidence" value="ECO:0007669"/>
    <property type="project" value="UniProtKB-KW"/>
</dbReference>
<feature type="transmembrane region" description="Helical" evidence="8">
    <location>
        <begin position="420"/>
        <end position="442"/>
    </location>
</feature>
<name>A0A5C5XQ31_9BACT</name>
<gene>
    <name evidence="10" type="primary">macB_4</name>
    <name evidence="10" type="ORF">CA85_35330</name>
</gene>
<dbReference type="PANTHER" id="PTHR30572">
    <property type="entry name" value="MEMBRANE COMPONENT OF TRANSPORTER-RELATED"/>
    <property type="match status" value="1"/>
</dbReference>
<dbReference type="GO" id="GO:0005886">
    <property type="term" value="C:plasma membrane"/>
    <property type="evidence" value="ECO:0007669"/>
    <property type="project" value="UniProtKB-SubCell"/>
</dbReference>
<feature type="transmembrane region" description="Helical" evidence="8">
    <location>
        <begin position="876"/>
        <end position="901"/>
    </location>
</feature>